<proteinExistence type="predicted"/>
<evidence type="ECO:0000313" key="1">
    <source>
        <dbReference type="EMBL" id="GFO16687.1"/>
    </source>
</evidence>
<gene>
    <name evidence="1" type="ORF">PoB_004319200</name>
</gene>
<keyword evidence="2" id="KW-1185">Reference proteome</keyword>
<protein>
    <recommendedName>
        <fullName evidence="3">Phlebovirus glycoprotein G2 fusion domain-containing protein</fullName>
    </recommendedName>
</protein>
<sequence length="221" mass="24469">MTHNSTEGRNANRSANLELRKLSGQLVVGVEHSNCDISPSCQLLQVASSPVWAYILCIQISTLRPLMHSFILGTTQQQPSLDIVTNSSSFLCTDEYLVVGEDFITFEVELSGNNSDYTYTVFDGPRFQIQQLVTENGNTELKSDNPICQPFLAPVDGFCVKKDITGTTGCSCELVGPQVYWVKAVYRIQNVNETRVLLLWPSLSGNLNVSYYLPEIQGECG</sequence>
<dbReference type="EMBL" id="BLXT01004693">
    <property type="protein sequence ID" value="GFO16687.1"/>
    <property type="molecule type" value="Genomic_DNA"/>
</dbReference>
<evidence type="ECO:0008006" key="3">
    <source>
        <dbReference type="Google" id="ProtNLM"/>
    </source>
</evidence>
<dbReference type="Proteomes" id="UP000735302">
    <property type="component" value="Unassembled WGS sequence"/>
</dbReference>
<name>A0AAV4BB99_9GAST</name>
<organism evidence="1 2">
    <name type="scientific">Plakobranchus ocellatus</name>
    <dbReference type="NCBI Taxonomy" id="259542"/>
    <lineage>
        <taxon>Eukaryota</taxon>
        <taxon>Metazoa</taxon>
        <taxon>Spiralia</taxon>
        <taxon>Lophotrochozoa</taxon>
        <taxon>Mollusca</taxon>
        <taxon>Gastropoda</taxon>
        <taxon>Heterobranchia</taxon>
        <taxon>Euthyneura</taxon>
        <taxon>Panpulmonata</taxon>
        <taxon>Sacoglossa</taxon>
        <taxon>Placobranchoidea</taxon>
        <taxon>Plakobranchidae</taxon>
        <taxon>Plakobranchus</taxon>
    </lineage>
</organism>
<comment type="caution">
    <text evidence="1">The sequence shown here is derived from an EMBL/GenBank/DDBJ whole genome shotgun (WGS) entry which is preliminary data.</text>
</comment>
<accession>A0AAV4BB99</accession>
<reference evidence="1 2" key="1">
    <citation type="journal article" date="2021" name="Elife">
        <title>Chloroplast acquisition without the gene transfer in kleptoplastic sea slugs, Plakobranchus ocellatus.</title>
        <authorList>
            <person name="Maeda T."/>
            <person name="Takahashi S."/>
            <person name="Yoshida T."/>
            <person name="Shimamura S."/>
            <person name="Takaki Y."/>
            <person name="Nagai Y."/>
            <person name="Toyoda A."/>
            <person name="Suzuki Y."/>
            <person name="Arimoto A."/>
            <person name="Ishii H."/>
            <person name="Satoh N."/>
            <person name="Nishiyama T."/>
            <person name="Hasebe M."/>
            <person name="Maruyama T."/>
            <person name="Minagawa J."/>
            <person name="Obokata J."/>
            <person name="Shigenobu S."/>
        </authorList>
    </citation>
    <scope>NUCLEOTIDE SEQUENCE [LARGE SCALE GENOMIC DNA]</scope>
</reference>
<evidence type="ECO:0000313" key="2">
    <source>
        <dbReference type="Proteomes" id="UP000735302"/>
    </source>
</evidence>
<dbReference type="AlphaFoldDB" id="A0AAV4BB99"/>